<gene>
    <name evidence="1" type="ordered locus">ERWE_CDS_08340</name>
</gene>
<reference evidence="1 2" key="1">
    <citation type="journal article" date="2006" name="J. Bacteriol.">
        <title>Comparative genomic analysis of three strains of Ehrlichia ruminantium reveals an active process of genome size plasticity.</title>
        <authorList>
            <person name="Frutos R."/>
            <person name="Viari A."/>
            <person name="Ferraz C."/>
            <person name="Morgat A."/>
            <person name="Eychenie S."/>
            <person name="Kandassami Y."/>
            <person name="Chantal I."/>
            <person name="Bensaid A."/>
            <person name="Coissac E."/>
            <person name="Vachiery N."/>
            <person name="Demaille J."/>
            <person name="Martinez D."/>
        </authorList>
    </citation>
    <scope>NUCLEOTIDE SEQUENCE [LARGE SCALE GENOMIC DNA]</scope>
    <source>
        <strain evidence="1 2">Welgevonden</strain>
    </source>
</reference>
<keyword evidence="2" id="KW-1185">Reference proteome</keyword>
<sequence>MYIVCLYIKVRIDDSTDVITYNSKKNMCKLQLTQKKNRSFIYLVNRYYHKSEYRLTTLSVQSYSKLEQLYNNIQ</sequence>
<dbReference type="HOGENOM" id="CLU_2681914_0_0_5"/>
<organism evidence="1 2">
    <name type="scientific">Ehrlichia ruminantium (strain Welgevonden)</name>
    <dbReference type="NCBI Taxonomy" id="254945"/>
    <lineage>
        <taxon>Bacteria</taxon>
        <taxon>Pseudomonadati</taxon>
        <taxon>Pseudomonadota</taxon>
        <taxon>Alphaproteobacteria</taxon>
        <taxon>Rickettsiales</taxon>
        <taxon>Anaplasmataceae</taxon>
        <taxon>Ehrlichia</taxon>
    </lineage>
</organism>
<accession>A0A0H3M6S9</accession>
<dbReference type="AlphaFoldDB" id="A0A0H3M6S9"/>
<evidence type="ECO:0000313" key="1">
    <source>
        <dbReference type="EMBL" id="CAI27328.1"/>
    </source>
</evidence>
<name>A0A0H3M6S9_EHRRW</name>
<protein>
    <submittedName>
        <fullName evidence="1">Uncharacterized protein</fullName>
    </submittedName>
</protein>
<dbReference type="EMBL" id="CR925678">
    <property type="protein sequence ID" value="CAI27328.1"/>
    <property type="molecule type" value="Genomic_DNA"/>
</dbReference>
<proteinExistence type="predicted"/>
<dbReference type="Proteomes" id="UP000001021">
    <property type="component" value="Chromosome"/>
</dbReference>
<evidence type="ECO:0000313" key="2">
    <source>
        <dbReference type="Proteomes" id="UP000001021"/>
    </source>
</evidence>
<dbReference type="KEGG" id="erw:ERWE_CDS_08340"/>